<evidence type="ECO:0000313" key="1">
    <source>
        <dbReference type="EMBL" id="AJA43312.1"/>
    </source>
</evidence>
<name>A0A0A7RXR6_9CAUD</name>
<protein>
    <recommendedName>
        <fullName evidence="3">Tail terminator</fullName>
    </recommendedName>
</protein>
<evidence type="ECO:0008006" key="3">
    <source>
        <dbReference type="Google" id="ProtNLM"/>
    </source>
</evidence>
<dbReference type="GeneID" id="23679426"/>
<dbReference type="InterPro" id="IPR028082">
    <property type="entry name" value="Peripla_BP_I"/>
</dbReference>
<keyword evidence="2" id="KW-1185">Reference proteome</keyword>
<gene>
    <name evidence="1" type="primary">11</name>
    <name evidence="1" type="ORF">PBI_SBASH_11</name>
</gene>
<dbReference type="RefSeq" id="YP_009124665.1">
    <property type="nucleotide sequence ID" value="NC_026589.1"/>
</dbReference>
<accession>A0A0A7RXR6</accession>
<sequence>MADLHDQDSPDEEDFIVCWMQPVMRTAVERDIDAELPFCEVTRIDGADDPEAGTDDPVIQLDFYGLGAEAAKAAAKQGHRRMLFLFRNSPTVTLTDGTLADLDFGETLIKPARMAFEHDKIVRYTARYQLGTSYVAVS</sequence>
<dbReference type="OrthoDB" id="18480at10239"/>
<evidence type="ECO:0000313" key="2">
    <source>
        <dbReference type="Proteomes" id="UP000031075"/>
    </source>
</evidence>
<dbReference type="EMBL" id="KP027201">
    <property type="protein sequence ID" value="AJA43312.1"/>
    <property type="molecule type" value="Genomic_DNA"/>
</dbReference>
<organism evidence="1 2">
    <name type="scientific">Mycobacterium phage Sbash</name>
    <dbReference type="NCBI Taxonomy" id="1567475"/>
    <lineage>
        <taxon>Viruses</taxon>
        <taxon>Duplodnaviria</taxon>
        <taxon>Heunggongvirae</taxon>
        <taxon>Uroviricota</taxon>
        <taxon>Caudoviricetes</taxon>
        <taxon>Chenonavirus</taxon>
        <taxon>Chenonavirus sbash</taxon>
    </lineage>
</organism>
<proteinExistence type="predicted"/>
<dbReference type="KEGG" id="vg:23679426"/>
<dbReference type="SUPFAM" id="SSF53822">
    <property type="entry name" value="Periplasmic binding protein-like I"/>
    <property type="match status" value="1"/>
</dbReference>
<dbReference type="Proteomes" id="UP000031075">
    <property type="component" value="Segment"/>
</dbReference>
<reference evidence="1 2" key="1">
    <citation type="submission" date="2014-10" db="EMBL/GenBank/DDBJ databases">
        <authorList>
            <person name="Msani S."/>
            <person name="Brouckaert M.-A."/>
            <person name="Jacobs C."/>
            <person name="Mafu P."/>
            <person name="Moti D."/>
            <person name="Naeem M."/>
            <person name="Ntuli T."/>
            <person name="Mngomezulu K."/>
            <person name="Larsen M.H."/>
            <person name="Rubin E.J."/>
            <person name="Russell D.A."/>
            <person name="Guerrero C.A."/>
            <person name="Bowman C.A."/>
            <person name="Jacobs-Sera D."/>
            <person name="Hendrix R.W."/>
            <person name="Hatfull G.F."/>
        </authorList>
    </citation>
    <scope>NUCLEOTIDE SEQUENCE [LARGE SCALE GENOMIC DNA]</scope>
</reference>